<keyword evidence="3" id="KW-0808">Transferase</keyword>
<dbReference type="InterPro" id="IPR011009">
    <property type="entry name" value="Kinase-like_dom_sf"/>
</dbReference>
<evidence type="ECO:0000313" key="3">
    <source>
        <dbReference type="EMBL" id="QPC81007.1"/>
    </source>
</evidence>
<reference evidence="3 4" key="1">
    <citation type="submission" date="2020-02" db="EMBL/GenBank/DDBJ databases">
        <authorList>
            <person name="Zheng R.K."/>
            <person name="Sun C.M."/>
        </authorList>
    </citation>
    <scope>NUCLEOTIDE SEQUENCE [LARGE SCALE GENOMIC DNA]</scope>
    <source>
        <strain evidence="4">rifampicinis</strain>
    </source>
</reference>
<dbReference type="EMBL" id="CP062983">
    <property type="protein sequence ID" value="QPC81007.1"/>
    <property type="molecule type" value="Genomic_DNA"/>
</dbReference>
<accession>A0A7S8E604</accession>
<evidence type="ECO:0000313" key="4">
    <source>
        <dbReference type="Proteomes" id="UP000594468"/>
    </source>
</evidence>
<dbReference type="SUPFAM" id="SSF81923">
    <property type="entry name" value="Double Clp-N motif"/>
    <property type="match status" value="1"/>
</dbReference>
<evidence type="ECO:0000259" key="2">
    <source>
        <dbReference type="PROSITE" id="PS51903"/>
    </source>
</evidence>
<protein>
    <submittedName>
        <fullName evidence="3">Phosphotransferase</fullName>
    </submittedName>
</protein>
<dbReference type="Pfam" id="PF02861">
    <property type="entry name" value="Clp_N"/>
    <property type="match status" value="1"/>
</dbReference>
<dbReference type="InterPro" id="IPR004176">
    <property type="entry name" value="Clp_R_N"/>
</dbReference>
<sequence length="637" mass="72259">MSYVPLKDILITARQEAHRMRHYYLGVEHLFIALLEITNGLASTAIAEQGLTPEYLIDAIRRKIGKGSRHRLWAGIPNTPRTEVILDIAQDAASEEGREHIHERDLLLAIIDESDSIPMRVLRALGLSTEDFRASIYSRPSTSDASQPFVRIDFSPAFTGSLNKEELFVLRRMFYGYGQIRIDQQLTGGYTTARLLVVTPIQPDGREDAAVVVKIGSMDSILDEAQRYERHVKGTLPPLTARLEDKPTAPETSDLAAIKYTFITDSSGNPATLNQKITTWTTQRINDWLWQNLYNGFGDGWWKQNRPYRFEAWQEYDWLLPPVLTLEIVESDATPPGVHILRYPIKRQRINQLQYGDLVMVENFAVQKVDKERNAIQLALGQGSNLTRAYQIELRGLDFEREMYFRGEIVERIVGRVWKTRNEQLTNSARQLEPSFDLTGAKITLDDLTLPNPLERYNDLLDITLDSSLSTIHGDLHLGNIMIGPQDSALLIDFGRTREGHTIFDWVTLEISLLSDYILSFVPEGWSGAKQVIQALAKLNHNVPIQTSPELQDALTVVTTIHQIIAQHLDSWMEYYLALAFISLRAMTWQTMSTNSRQLMFLLSALAIHEFDALLVTDGNIGPHTEAPDATDFMSNL</sequence>
<dbReference type="InterPro" id="IPR045544">
    <property type="entry name" value="TCAD9"/>
</dbReference>
<organism evidence="3 4">
    <name type="scientific">Phototrophicus methaneseepsis</name>
    <dbReference type="NCBI Taxonomy" id="2710758"/>
    <lineage>
        <taxon>Bacteria</taxon>
        <taxon>Bacillati</taxon>
        <taxon>Chloroflexota</taxon>
        <taxon>Candidatus Thermofontia</taxon>
        <taxon>Phototrophicales</taxon>
        <taxon>Phototrophicaceae</taxon>
        <taxon>Phototrophicus</taxon>
    </lineage>
</organism>
<dbReference type="PROSITE" id="PS51903">
    <property type="entry name" value="CLP_R"/>
    <property type="match status" value="1"/>
</dbReference>
<name>A0A7S8E604_9CHLR</name>
<dbReference type="AlphaFoldDB" id="A0A7S8E604"/>
<evidence type="ECO:0000256" key="1">
    <source>
        <dbReference type="PROSITE-ProRule" id="PRU01251"/>
    </source>
</evidence>
<keyword evidence="4" id="KW-1185">Reference proteome</keyword>
<gene>
    <name evidence="3" type="ORF">G4Y79_14980</name>
</gene>
<dbReference type="Gene3D" id="3.90.1200.10">
    <property type="match status" value="1"/>
</dbReference>
<dbReference type="Pfam" id="PF19974">
    <property type="entry name" value="TCAD9"/>
    <property type="match status" value="1"/>
</dbReference>
<dbReference type="KEGG" id="pmet:G4Y79_14980"/>
<dbReference type="GO" id="GO:0016740">
    <property type="term" value="F:transferase activity"/>
    <property type="evidence" value="ECO:0007669"/>
    <property type="project" value="UniProtKB-KW"/>
</dbReference>
<dbReference type="Proteomes" id="UP000594468">
    <property type="component" value="Chromosome"/>
</dbReference>
<dbReference type="Gene3D" id="1.10.1780.10">
    <property type="entry name" value="Clp, N-terminal domain"/>
    <property type="match status" value="1"/>
</dbReference>
<feature type="domain" description="Clp R" evidence="2">
    <location>
        <begin position="1"/>
        <end position="143"/>
    </location>
</feature>
<dbReference type="InterPro" id="IPR036628">
    <property type="entry name" value="Clp_N_dom_sf"/>
</dbReference>
<dbReference type="SUPFAM" id="SSF56112">
    <property type="entry name" value="Protein kinase-like (PK-like)"/>
    <property type="match status" value="1"/>
</dbReference>
<dbReference type="RefSeq" id="WP_195169080.1">
    <property type="nucleotide sequence ID" value="NZ_CP062983.1"/>
</dbReference>
<keyword evidence="1" id="KW-0677">Repeat</keyword>
<proteinExistence type="predicted"/>